<keyword evidence="3" id="KW-1185">Reference proteome</keyword>
<evidence type="ECO:0000256" key="1">
    <source>
        <dbReference type="SAM" id="MobiDB-lite"/>
    </source>
</evidence>
<evidence type="ECO:0000313" key="3">
    <source>
        <dbReference type="Proteomes" id="UP000324222"/>
    </source>
</evidence>
<accession>A0A5B7KGH8</accession>
<sequence length="75" mass="8506">MSRTGQGGQGMVGQGRAGQGRAGQGRAGQDVLRYNLPFWYDPWAGRCVTRSKVERSRRAQYSRMCFKIRLRSFCC</sequence>
<name>A0A5B7KGH8_PORTR</name>
<feature type="region of interest" description="Disordered" evidence="1">
    <location>
        <begin position="1"/>
        <end position="27"/>
    </location>
</feature>
<dbReference type="EMBL" id="VSRR010140880">
    <property type="protein sequence ID" value="MPD04398.1"/>
    <property type="molecule type" value="Genomic_DNA"/>
</dbReference>
<reference evidence="2 3" key="1">
    <citation type="submission" date="2019-05" db="EMBL/GenBank/DDBJ databases">
        <title>Another draft genome of Portunus trituberculatus and its Hox gene families provides insights of decapod evolution.</title>
        <authorList>
            <person name="Jeong J.-H."/>
            <person name="Song I."/>
            <person name="Kim S."/>
            <person name="Choi T."/>
            <person name="Kim D."/>
            <person name="Ryu S."/>
            <person name="Kim W."/>
        </authorList>
    </citation>
    <scope>NUCLEOTIDE SEQUENCE [LARGE SCALE GENOMIC DNA]</scope>
    <source>
        <tissue evidence="2">Muscle</tissue>
    </source>
</reference>
<evidence type="ECO:0000313" key="2">
    <source>
        <dbReference type="EMBL" id="MPD04398.1"/>
    </source>
</evidence>
<organism evidence="2 3">
    <name type="scientific">Portunus trituberculatus</name>
    <name type="common">Swimming crab</name>
    <name type="synonym">Neptunus trituberculatus</name>
    <dbReference type="NCBI Taxonomy" id="210409"/>
    <lineage>
        <taxon>Eukaryota</taxon>
        <taxon>Metazoa</taxon>
        <taxon>Ecdysozoa</taxon>
        <taxon>Arthropoda</taxon>
        <taxon>Crustacea</taxon>
        <taxon>Multicrustacea</taxon>
        <taxon>Malacostraca</taxon>
        <taxon>Eumalacostraca</taxon>
        <taxon>Eucarida</taxon>
        <taxon>Decapoda</taxon>
        <taxon>Pleocyemata</taxon>
        <taxon>Brachyura</taxon>
        <taxon>Eubrachyura</taxon>
        <taxon>Portunoidea</taxon>
        <taxon>Portunidae</taxon>
        <taxon>Portuninae</taxon>
        <taxon>Portunus</taxon>
    </lineage>
</organism>
<feature type="compositionally biased region" description="Gly residues" evidence="1">
    <location>
        <begin position="1"/>
        <end position="26"/>
    </location>
</feature>
<dbReference type="Proteomes" id="UP000324222">
    <property type="component" value="Unassembled WGS sequence"/>
</dbReference>
<comment type="caution">
    <text evidence="2">The sequence shown here is derived from an EMBL/GenBank/DDBJ whole genome shotgun (WGS) entry which is preliminary data.</text>
</comment>
<protein>
    <submittedName>
        <fullName evidence="2">Uncharacterized protein</fullName>
    </submittedName>
</protein>
<proteinExistence type="predicted"/>
<dbReference type="AlphaFoldDB" id="A0A5B7KGH8"/>
<gene>
    <name evidence="2" type="ORF">E2C01_100084</name>
</gene>